<dbReference type="PANTHER" id="PTHR43283:SF11">
    <property type="entry name" value="BETA-LACTAMASE-RELATED DOMAIN-CONTAINING PROTEIN"/>
    <property type="match status" value="1"/>
</dbReference>
<evidence type="ECO:0000313" key="4">
    <source>
        <dbReference type="EMBL" id="MDI9239578.1"/>
    </source>
</evidence>
<gene>
    <name evidence="4" type="ORF">QLQ15_11750</name>
</gene>
<keyword evidence="1 4" id="KW-0378">Hydrolase</keyword>
<dbReference type="InterPro" id="IPR050789">
    <property type="entry name" value="Diverse_Enzym_Activities"/>
</dbReference>
<dbReference type="Pfam" id="PF00144">
    <property type="entry name" value="Beta-lactamase"/>
    <property type="match status" value="1"/>
</dbReference>
<accession>A0ABT6XHE5</accession>
<evidence type="ECO:0000256" key="2">
    <source>
        <dbReference type="SAM" id="SignalP"/>
    </source>
</evidence>
<dbReference type="EC" id="3.-.-.-" evidence="4"/>
<reference evidence="4 5" key="1">
    <citation type="submission" date="2023-05" db="EMBL/GenBank/DDBJ databases">
        <title>Lysobacter sp. strain LF1 Genome sequencing and assembly.</title>
        <authorList>
            <person name="Jung Y."/>
        </authorList>
    </citation>
    <scope>NUCLEOTIDE SEQUENCE [LARGE SCALE GENOMIC DNA]</scope>
    <source>
        <strain evidence="4 5">LF1</strain>
    </source>
</reference>
<name>A0ABT6XHE5_9GAMM</name>
<evidence type="ECO:0000256" key="1">
    <source>
        <dbReference type="ARBA" id="ARBA00022801"/>
    </source>
</evidence>
<dbReference type="SUPFAM" id="SSF56601">
    <property type="entry name" value="beta-lactamase/transpeptidase-like"/>
    <property type="match status" value="1"/>
</dbReference>
<evidence type="ECO:0000259" key="3">
    <source>
        <dbReference type="Pfam" id="PF00144"/>
    </source>
</evidence>
<dbReference type="GO" id="GO:0016787">
    <property type="term" value="F:hydrolase activity"/>
    <property type="evidence" value="ECO:0007669"/>
    <property type="project" value="UniProtKB-KW"/>
</dbReference>
<feature type="domain" description="Beta-lactamase-related" evidence="3">
    <location>
        <begin position="99"/>
        <end position="374"/>
    </location>
</feature>
<proteinExistence type="predicted"/>
<dbReference type="InterPro" id="IPR001466">
    <property type="entry name" value="Beta-lactam-related"/>
</dbReference>
<sequence>MTAPRLTVRLHAVALLWLALATTAWASGAGNAYFPPRDDWQRLAPAQAGFDPQKLQQAIDFAKAHEAKEPRDQSVALTQSFGAKEPFFDGQVGPTAVRAGLNGLIVHRGRVVAEFGDTRSVDMSHSVTKTFLSTVVGLAWQRGLIRDTNDRVADYMPRDVDLFDSGHNAPITWEHLLRQSSDWQGTLWGKPDWGDRPSGPPEQWPNRERHVPGTFYMYNDVRVNVLALAALQVWRRPLPEVLREQVMDPIGASNRWRWHGYRNSWVELDGQKMQSVSGGGHWGGGMFIDAWDMARFGYLFLRQGQWNGKQLVSREWIDKARTPGPANAEYGYCNWFLNTGRKALPSAPESSVTFRGNGQNIVYLDWDNDLMIVVRWIDRGDALDRFIGMVLDARTTAKAR</sequence>
<protein>
    <submittedName>
        <fullName evidence="4">Serine hydrolase</fullName>
        <ecNumber evidence="4">3.-.-.-</ecNumber>
    </submittedName>
</protein>
<feature type="signal peptide" evidence="2">
    <location>
        <begin position="1"/>
        <end position="26"/>
    </location>
</feature>
<dbReference type="InterPro" id="IPR012338">
    <property type="entry name" value="Beta-lactam/transpept-like"/>
</dbReference>
<organism evidence="4 5">
    <name type="scientific">Lysobacter stagni</name>
    <dbReference type="NCBI Taxonomy" id="3045172"/>
    <lineage>
        <taxon>Bacteria</taxon>
        <taxon>Pseudomonadati</taxon>
        <taxon>Pseudomonadota</taxon>
        <taxon>Gammaproteobacteria</taxon>
        <taxon>Lysobacterales</taxon>
        <taxon>Lysobacteraceae</taxon>
        <taxon>Lysobacter</taxon>
    </lineage>
</organism>
<dbReference type="PANTHER" id="PTHR43283">
    <property type="entry name" value="BETA-LACTAMASE-RELATED"/>
    <property type="match status" value="1"/>
</dbReference>
<keyword evidence="2" id="KW-0732">Signal</keyword>
<dbReference type="EMBL" id="JASGBI010000001">
    <property type="protein sequence ID" value="MDI9239578.1"/>
    <property type="molecule type" value="Genomic_DNA"/>
</dbReference>
<dbReference type="RefSeq" id="WP_283212958.1">
    <property type="nucleotide sequence ID" value="NZ_JASGBI010000001.1"/>
</dbReference>
<feature type="chain" id="PRO_5045958588" evidence="2">
    <location>
        <begin position="27"/>
        <end position="400"/>
    </location>
</feature>
<dbReference type="Gene3D" id="3.40.710.10">
    <property type="entry name" value="DD-peptidase/beta-lactamase superfamily"/>
    <property type="match status" value="1"/>
</dbReference>
<dbReference type="Proteomes" id="UP001321580">
    <property type="component" value="Unassembled WGS sequence"/>
</dbReference>
<comment type="caution">
    <text evidence="4">The sequence shown here is derived from an EMBL/GenBank/DDBJ whole genome shotgun (WGS) entry which is preliminary data.</text>
</comment>
<evidence type="ECO:0000313" key="5">
    <source>
        <dbReference type="Proteomes" id="UP001321580"/>
    </source>
</evidence>
<keyword evidence="5" id="KW-1185">Reference proteome</keyword>